<dbReference type="InterPro" id="IPR044992">
    <property type="entry name" value="ChyE-like"/>
</dbReference>
<dbReference type="PANTHER" id="PTHR42695:SF5">
    <property type="entry name" value="GLUTAMINE AMIDOTRANSFERASE YLR126C-RELATED"/>
    <property type="match status" value="1"/>
</dbReference>
<name>A0A0U5B963_9MICO</name>
<feature type="domain" description="Glutamine amidotransferase" evidence="1">
    <location>
        <begin position="32"/>
        <end position="195"/>
    </location>
</feature>
<dbReference type="AlphaFoldDB" id="A0A0U5B963"/>
<dbReference type="Proteomes" id="UP000218965">
    <property type="component" value="Chromosome"/>
</dbReference>
<reference evidence="3" key="1">
    <citation type="submission" date="2015-12" db="EMBL/GenBank/DDBJ databases">
        <authorList>
            <person name="Shamseldin A."/>
            <person name="Moawad H."/>
            <person name="Abd El-Rahim W.M."/>
            <person name="Sadowsky M.J."/>
        </authorList>
    </citation>
    <scope>NUCLEOTIDE SEQUENCE [LARGE SCALE GENOMIC DNA]</scope>
    <source>
        <strain evidence="3">JAM AC0309</strain>
    </source>
</reference>
<dbReference type="KEGG" id="malk:MalAC0309_1525"/>
<protein>
    <submittedName>
        <fullName evidence="2">Possible glutamine amidotransferase</fullName>
    </submittedName>
</protein>
<organism evidence="2 3">
    <name type="scientific">Microcella alkaliphila</name>
    <dbReference type="NCBI Taxonomy" id="279828"/>
    <lineage>
        <taxon>Bacteria</taxon>
        <taxon>Bacillati</taxon>
        <taxon>Actinomycetota</taxon>
        <taxon>Actinomycetes</taxon>
        <taxon>Micrococcales</taxon>
        <taxon>Microbacteriaceae</taxon>
        <taxon>Microcella</taxon>
    </lineage>
</organism>
<dbReference type="PROSITE" id="PS51273">
    <property type="entry name" value="GATASE_TYPE_1"/>
    <property type="match status" value="1"/>
</dbReference>
<keyword evidence="2" id="KW-0315">Glutamine amidotransferase</keyword>
<dbReference type="GO" id="GO:0005829">
    <property type="term" value="C:cytosol"/>
    <property type="evidence" value="ECO:0007669"/>
    <property type="project" value="TreeGrafter"/>
</dbReference>
<accession>A0A0U5B963</accession>
<evidence type="ECO:0000259" key="1">
    <source>
        <dbReference type="Pfam" id="PF00117"/>
    </source>
</evidence>
<dbReference type="Pfam" id="PF00117">
    <property type="entry name" value="GATase"/>
    <property type="match status" value="1"/>
</dbReference>
<dbReference type="EMBL" id="AP017315">
    <property type="protein sequence ID" value="BAU32377.1"/>
    <property type="molecule type" value="Genomic_DNA"/>
</dbReference>
<evidence type="ECO:0000313" key="3">
    <source>
        <dbReference type="Proteomes" id="UP000218965"/>
    </source>
</evidence>
<gene>
    <name evidence="2" type="ORF">MalAC0309_1525</name>
</gene>
<dbReference type="Gene3D" id="3.40.50.880">
    <property type="match status" value="1"/>
</dbReference>
<dbReference type="SUPFAM" id="SSF52317">
    <property type="entry name" value="Class I glutamine amidotransferase-like"/>
    <property type="match status" value="1"/>
</dbReference>
<dbReference type="InterPro" id="IPR017926">
    <property type="entry name" value="GATASE"/>
</dbReference>
<dbReference type="CDD" id="cd01741">
    <property type="entry name" value="GATase1_1"/>
    <property type="match status" value="1"/>
</dbReference>
<dbReference type="InterPro" id="IPR029062">
    <property type="entry name" value="Class_I_gatase-like"/>
</dbReference>
<dbReference type="PANTHER" id="PTHR42695">
    <property type="entry name" value="GLUTAMINE AMIDOTRANSFERASE YLR126C-RELATED"/>
    <property type="match status" value="1"/>
</dbReference>
<evidence type="ECO:0000313" key="2">
    <source>
        <dbReference type="EMBL" id="BAU32377.1"/>
    </source>
</evidence>
<dbReference type="GO" id="GO:0016740">
    <property type="term" value="F:transferase activity"/>
    <property type="evidence" value="ECO:0007669"/>
    <property type="project" value="UniProtKB-KW"/>
</dbReference>
<sequence length="243" mass="26205">MSATTLYSDPMTWLVLQQMWFEGPAAIGDVAHERGIELRIIRTDQGEPVPSPDALDAYEGLIVLGGAMGALDDEKHPALIGERALMAAAVERDLPVLGVCLGAQLLAIAGGGELLDGDNGSEDGLGPVELTDDGLSDPVLGPVGRDFEAMHWHEDTYTLPEGAVHLARSDRYEQQAFRLGSCQYGLQFHLEMGSAEVQSLRDDFPDDADLDPARTDEVVVIGRGVFERFFDRAAELAEERAGS</sequence>
<reference evidence="2 3" key="2">
    <citation type="submission" date="2016-01" db="EMBL/GenBank/DDBJ databases">
        <title>Microcella alkaliphila JAM AC0309 whole genome shotgun sequence.</title>
        <authorList>
            <person name="Kurata A."/>
            <person name="Hirose Y."/>
            <person name="Kishimoto N."/>
            <person name="Kobayashi T."/>
        </authorList>
    </citation>
    <scope>NUCLEOTIDE SEQUENCE [LARGE SCALE GENOMIC DNA]</scope>
    <source>
        <strain evidence="2 3">JAM AC0309</strain>
    </source>
</reference>
<keyword evidence="2" id="KW-0808">Transferase</keyword>
<proteinExistence type="predicted"/>